<dbReference type="Proteomes" id="UP001519460">
    <property type="component" value="Unassembled WGS sequence"/>
</dbReference>
<protein>
    <submittedName>
        <fullName evidence="1">Uncharacterized protein</fullName>
    </submittedName>
</protein>
<reference evidence="1 2" key="1">
    <citation type="journal article" date="2023" name="Sci. Data">
        <title>Genome assembly of the Korean intertidal mud-creeper Batillaria attramentaria.</title>
        <authorList>
            <person name="Patra A.K."/>
            <person name="Ho P.T."/>
            <person name="Jun S."/>
            <person name="Lee S.J."/>
            <person name="Kim Y."/>
            <person name="Won Y.J."/>
        </authorList>
    </citation>
    <scope>NUCLEOTIDE SEQUENCE [LARGE SCALE GENOMIC DNA]</scope>
    <source>
        <strain evidence="1">Wonlab-2016</strain>
    </source>
</reference>
<sequence length="106" mass="11630">MSSTQSRKYLNCLDLGSSCTYLLSQIVVPNAAELRCKSTGVVSLPSLSHGPHLVTTRPDTEQYGGLRGSDAEECKVVFRLQTLVSYIYLSAAQTCSTNMHWSFLPL</sequence>
<keyword evidence="2" id="KW-1185">Reference proteome</keyword>
<name>A0ABD0JI58_9CAEN</name>
<evidence type="ECO:0000313" key="1">
    <source>
        <dbReference type="EMBL" id="KAK7474634.1"/>
    </source>
</evidence>
<evidence type="ECO:0000313" key="2">
    <source>
        <dbReference type="Proteomes" id="UP001519460"/>
    </source>
</evidence>
<comment type="caution">
    <text evidence="1">The sequence shown here is derived from an EMBL/GenBank/DDBJ whole genome shotgun (WGS) entry which is preliminary data.</text>
</comment>
<gene>
    <name evidence="1" type="ORF">BaRGS_00034113</name>
</gene>
<dbReference type="EMBL" id="JACVVK020000430">
    <property type="protein sequence ID" value="KAK7474634.1"/>
    <property type="molecule type" value="Genomic_DNA"/>
</dbReference>
<organism evidence="1 2">
    <name type="scientific">Batillaria attramentaria</name>
    <dbReference type="NCBI Taxonomy" id="370345"/>
    <lineage>
        <taxon>Eukaryota</taxon>
        <taxon>Metazoa</taxon>
        <taxon>Spiralia</taxon>
        <taxon>Lophotrochozoa</taxon>
        <taxon>Mollusca</taxon>
        <taxon>Gastropoda</taxon>
        <taxon>Caenogastropoda</taxon>
        <taxon>Sorbeoconcha</taxon>
        <taxon>Cerithioidea</taxon>
        <taxon>Batillariidae</taxon>
        <taxon>Batillaria</taxon>
    </lineage>
</organism>
<accession>A0ABD0JI58</accession>
<proteinExistence type="predicted"/>
<dbReference type="AlphaFoldDB" id="A0ABD0JI58"/>